<sequence>MSNNLEVRLHPNGHPFIYIPQLPPGQQSIPPMPPVPQLPQASPLTQLAPIPQQQVPLPPNPFDQILNSTLFPFPPPLPVGMGTASSVMDVLNGQFPFFPPLFNPFLQISPPFLTFPTCPPTPVPLMSLRIPTPPKLRAHPYLKPKEREDTNIRRPRQRNNSHRANYRTDKTNVQVVEGSLSWFFEETFYSFRDWCKPYVSTTTHHDEKYKDA</sequence>
<evidence type="ECO:0000256" key="1">
    <source>
        <dbReference type="SAM" id="MobiDB-lite"/>
    </source>
</evidence>
<dbReference type="EMBL" id="WUAV01000006">
    <property type="protein sequence ID" value="KAF1748660.1"/>
    <property type="molecule type" value="Genomic_DNA"/>
</dbReference>
<feature type="compositionally biased region" description="Basic and acidic residues" evidence="1">
    <location>
        <begin position="143"/>
        <end position="152"/>
    </location>
</feature>
<dbReference type="RefSeq" id="XP_053579774.1">
    <property type="nucleotide sequence ID" value="XM_053736208.1"/>
</dbReference>
<dbReference type="CTD" id="9801498"/>
<dbReference type="Proteomes" id="UP000483820">
    <property type="component" value="Chromosome X"/>
</dbReference>
<dbReference type="GeneID" id="9801498"/>
<reference evidence="2 3" key="1">
    <citation type="submission" date="2019-12" db="EMBL/GenBank/DDBJ databases">
        <title>Chromosome-level assembly of the Caenorhabditis remanei genome.</title>
        <authorList>
            <person name="Teterina A.A."/>
            <person name="Willis J.H."/>
            <person name="Phillips P.C."/>
        </authorList>
    </citation>
    <scope>NUCLEOTIDE SEQUENCE [LARGE SCALE GENOMIC DNA]</scope>
    <source>
        <strain evidence="2 3">PX506</strain>
        <tissue evidence="2">Whole organism</tissue>
    </source>
</reference>
<dbReference type="KEGG" id="crq:GCK72_025127"/>
<accession>A0A6A5G125</accession>
<name>A0A6A5G125_CAERE</name>
<gene>
    <name evidence="2" type="ORF">GCK72_025127</name>
</gene>
<evidence type="ECO:0000313" key="2">
    <source>
        <dbReference type="EMBL" id="KAF1748660.1"/>
    </source>
</evidence>
<feature type="region of interest" description="Disordered" evidence="1">
    <location>
        <begin position="136"/>
        <end position="166"/>
    </location>
</feature>
<dbReference type="AlphaFoldDB" id="A0A6A5G125"/>
<feature type="compositionally biased region" description="Basic residues" evidence="1">
    <location>
        <begin position="153"/>
        <end position="165"/>
    </location>
</feature>
<evidence type="ECO:0000313" key="3">
    <source>
        <dbReference type="Proteomes" id="UP000483820"/>
    </source>
</evidence>
<organism evidence="2 3">
    <name type="scientific">Caenorhabditis remanei</name>
    <name type="common">Caenorhabditis vulgaris</name>
    <dbReference type="NCBI Taxonomy" id="31234"/>
    <lineage>
        <taxon>Eukaryota</taxon>
        <taxon>Metazoa</taxon>
        <taxon>Ecdysozoa</taxon>
        <taxon>Nematoda</taxon>
        <taxon>Chromadorea</taxon>
        <taxon>Rhabditida</taxon>
        <taxon>Rhabditina</taxon>
        <taxon>Rhabditomorpha</taxon>
        <taxon>Rhabditoidea</taxon>
        <taxon>Rhabditidae</taxon>
        <taxon>Peloderinae</taxon>
        <taxon>Caenorhabditis</taxon>
    </lineage>
</organism>
<comment type="caution">
    <text evidence="2">The sequence shown here is derived from an EMBL/GenBank/DDBJ whole genome shotgun (WGS) entry which is preliminary data.</text>
</comment>
<proteinExistence type="predicted"/>
<protein>
    <submittedName>
        <fullName evidence="2">Uncharacterized protein</fullName>
    </submittedName>
</protein>